<protein>
    <submittedName>
        <fullName evidence="1">Uncharacterized protein</fullName>
    </submittedName>
</protein>
<dbReference type="AlphaFoldDB" id="A0A2P8G7A6"/>
<dbReference type="EMBL" id="PYGK01000006">
    <property type="protein sequence ID" value="PSL29863.1"/>
    <property type="molecule type" value="Genomic_DNA"/>
</dbReference>
<keyword evidence="2" id="KW-1185">Reference proteome</keyword>
<evidence type="ECO:0000313" key="1">
    <source>
        <dbReference type="EMBL" id="PSL29863.1"/>
    </source>
</evidence>
<evidence type="ECO:0000313" key="2">
    <source>
        <dbReference type="Proteomes" id="UP000240978"/>
    </source>
</evidence>
<comment type="caution">
    <text evidence="1">The sequence shown here is derived from an EMBL/GenBank/DDBJ whole genome shotgun (WGS) entry which is preliminary data.</text>
</comment>
<sequence>MNEIFQKITSADLRDFAKSLGWQLLPPLVKDGIYLMSNPQYERRQLVFPISSDVSDYPEVIERCVNKLAETSGNTVSAIIARISELKDDALRFRIIDSRGEQQYIPLSYAVTAISGAKELFLSAACSVLKPQYHHPRLSRSEALQLVDRSKFRHTESGSFVLNISSPVNAVEYQGNLFEEVMPFARQTTLAINQGLSKLVTAIQMDTLSELVDEIKSGPKPALSSNFCKAITSFQEEHEGFDLFVDFNWAGILPLPEKMQVNKSIKVQRDYFSRIDDVRKELRNAEQQNRHEDIFMASVEHLAGELGPDGRRAGDVILNLYQEDEIIKARASLTAEQYIQADKAHMTPGAYIKIKGKLNSGNQPRNLSDVIVFELIMI</sequence>
<organism evidence="1 2">
    <name type="scientific">Chitinophaga ginsengisoli</name>
    <dbReference type="NCBI Taxonomy" id="363837"/>
    <lineage>
        <taxon>Bacteria</taxon>
        <taxon>Pseudomonadati</taxon>
        <taxon>Bacteroidota</taxon>
        <taxon>Chitinophagia</taxon>
        <taxon>Chitinophagales</taxon>
        <taxon>Chitinophagaceae</taxon>
        <taxon>Chitinophaga</taxon>
    </lineage>
</organism>
<dbReference type="OrthoDB" id="642545at2"/>
<name>A0A2P8G7A6_9BACT</name>
<dbReference type="Proteomes" id="UP000240978">
    <property type="component" value="Unassembled WGS sequence"/>
</dbReference>
<accession>A0A2P8G7A6</accession>
<dbReference type="RefSeq" id="WP_106603071.1">
    <property type="nucleotide sequence ID" value="NZ_PYGK01000006.1"/>
</dbReference>
<reference evidence="1 2" key="1">
    <citation type="submission" date="2018-03" db="EMBL/GenBank/DDBJ databases">
        <title>Genomic Encyclopedia of Archaeal and Bacterial Type Strains, Phase II (KMG-II): from individual species to whole genera.</title>
        <authorList>
            <person name="Goeker M."/>
        </authorList>
    </citation>
    <scope>NUCLEOTIDE SEQUENCE [LARGE SCALE GENOMIC DNA]</scope>
    <source>
        <strain evidence="1 2">DSM 18107</strain>
    </source>
</reference>
<proteinExistence type="predicted"/>
<gene>
    <name evidence="1" type="ORF">CLV42_106198</name>
</gene>